<feature type="region of interest" description="Disordered" evidence="1">
    <location>
        <begin position="48"/>
        <end position="69"/>
    </location>
</feature>
<name>A0A378TM85_9MYCO</name>
<dbReference type="AlphaFoldDB" id="A0A378TM85"/>
<accession>A0A378TM85</accession>
<proteinExistence type="predicted"/>
<dbReference type="RefSeq" id="WP_115280011.1">
    <property type="nucleotide sequence ID" value="NZ_AP022600.1"/>
</dbReference>
<protein>
    <submittedName>
        <fullName evidence="3">Putative alanine and proline rich membrane protein</fullName>
    </submittedName>
</protein>
<evidence type="ECO:0000313" key="4">
    <source>
        <dbReference type="Proteomes" id="UP000254978"/>
    </source>
</evidence>
<feature type="transmembrane region" description="Helical" evidence="2">
    <location>
        <begin position="21"/>
        <end position="42"/>
    </location>
</feature>
<evidence type="ECO:0000313" key="3">
    <source>
        <dbReference type="EMBL" id="STZ60963.1"/>
    </source>
</evidence>
<dbReference type="EMBL" id="UGQT01000001">
    <property type="protein sequence ID" value="STZ60963.1"/>
    <property type="molecule type" value="Genomic_DNA"/>
</dbReference>
<keyword evidence="2" id="KW-0812">Transmembrane</keyword>
<reference evidence="3 4" key="1">
    <citation type="submission" date="2018-06" db="EMBL/GenBank/DDBJ databases">
        <authorList>
            <consortium name="Pathogen Informatics"/>
            <person name="Doyle S."/>
        </authorList>
    </citation>
    <scope>NUCLEOTIDE SEQUENCE [LARGE SCALE GENOMIC DNA]</scope>
    <source>
        <strain evidence="3 4">NCTC10821</strain>
    </source>
</reference>
<organism evidence="3 4">
    <name type="scientific">Mycolicibacterium tokaiense</name>
    <dbReference type="NCBI Taxonomy" id="39695"/>
    <lineage>
        <taxon>Bacteria</taxon>
        <taxon>Bacillati</taxon>
        <taxon>Actinomycetota</taxon>
        <taxon>Actinomycetes</taxon>
        <taxon>Mycobacteriales</taxon>
        <taxon>Mycobacteriaceae</taxon>
        <taxon>Mycolicibacterium</taxon>
    </lineage>
</organism>
<evidence type="ECO:0000256" key="2">
    <source>
        <dbReference type="SAM" id="Phobius"/>
    </source>
</evidence>
<gene>
    <name evidence="3" type="ORF">NCTC10821_04507</name>
</gene>
<keyword evidence="2" id="KW-1133">Transmembrane helix</keyword>
<keyword evidence="4" id="KW-1185">Reference proteome</keyword>
<sequence>MSDTPSSRATPPSYRQRQSPAWIAPLALVVALVAVAVAVWALTSKSAESSPAAAGSESETSTEAAPADPGAAKSAVCAAVDTVSRSVQLQTNGNLGPDPVAQTAVAANARLALLGGGLYLQQQLGEDTPAELVDPVRQFALILQDIGVNALTGVTNQDPVQQGRLTEGDRLRQEIVGLCA</sequence>
<evidence type="ECO:0000256" key="1">
    <source>
        <dbReference type="SAM" id="MobiDB-lite"/>
    </source>
</evidence>
<keyword evidence="2" id="KW-0472">Membrane</keyword>
<dbReference type="OrthoDB" id="4761585at2"/>
<dbReference type="Proteomes" id="UP000254978">
    <property type="component" value="Unassembled WGS sequence"/>
</dbReference>